<reference evidence="1 2" key="1">
    <citation type="journal article" date="2014" name="Agronomy (Basel)">
        <title>A Draft Genome Sequence for Ensete ventricosum, the Drought-Tolerant Tree Against Hunger.</title>
        <authorList>
            <person name="Harrison J."/>
            <person name="Moore K.A."/>
            <person name="Paszkiewicz K."/>
            <person name="Jones T."/>
            <person name="Grant M."/>
            <person name="Ambacheew D."/>
            <person name="Muzemil S."/>
            <person name="Studholme D.J."/>
        </authorList>
    </citation>
    <scope>NUCLEOTIDE SEQUENCE [LARGE SCALE GENOMIC DNA]</scope>
</reference>
<name>A0A426YU53_ENSVE</name>
<comment type="caution">
    <text evidence="1">The sequence shown here is derived from an EMBL/GenBank/DDBJ whole genome shotgun (WGS) entry which is preliminary data.</text>
</comment>
<dbReference type="EMBL" id="AMZH03010174">
    <property type="protein sequence ID" value="RRT55252.1"/>
    <property type="molecule type" value="Genomic_DNA"/>
</dbReference>
<dbReference type="AlphaFoldDB" id="A0A426YU53"/>
<accession>A0A426YU53</accession>
<organism evidence="1 2">
    <name type="scientific">Ensete ventricosum</name>
    <name type="common">Abyssinian banana</name>
    <name type="synonym">Musa ensete</name>
    <dbReference type="NCBI Taxonomy" id="4639"/>
    <lineage>
        <taxon>Eukaryota</taxon>
        <taxon>Viridiplantae</taxon>
        <taxon>Streptophyta</taxon>
        <taxon>Embryophyta</taxon>
        <taxon>Tracheophyta</taxon>
        <taxon>Spermatophyta</taxon>
        <taxon>Magnoliopsida</taxon>
        <taxon>Liliopsida</taxon>
        <taxon>Zingiberales</taxon>
        <taxon>Musaceae</taxon>
        <taxon>Ensete</taxon>
    </lineage>
</organism>
<evidence type="ECO:0000313" key="1">
    <source>
        <dbReference type="EMBL" id="RRT55252.1"/>
    </source>
</evidence>
<dbReference type="Proteomes" id="UP000287651">
    <property type="component" value="Unassembled WGS sequence"/>
</dbReference>
<gene>
    <name evidence="1" type="ORF">B296_00027469</name>
</gene>
<evidence type="ECO:0000313" key="2">
    <source>
        <dbReference type="Proteomes" id="UP000287651"/>
    </source>
</evidence>
<proteinExistence type="predicted"/>
<sequence length="117" mass="12676">MVYYRPKSPQVLTRYSYLQAKIGHQANQTTAAKPTASPLLAVQGMYTNRRTQTNMCISSNTLFTLLSVTFSPTYSFDVLVEAAVDAASPRILLNLESFALAATGLFGSQPLPAAVVE</sequence>
<protein>
    <submittedName>
        <fullName evidence="1">Uncharacterized protein</fullName>
    </submittedName>
</protein>